<dbReference type="RefSeq" id="WP_003615049.1">
    <property type="nucleotide sequence ID" value="NZ_ADVE02000001.1"/>
</dbReference>
<name>A0A2D2D287_METT3</name>
<evidence type="ECO:0000256" key="1">
    <source>
        <dbReference type="SAM" id="SignalP"/>
    </source>
</evidence>
<dbReference type="EMBL" id="CP023737">
    <property type="protein sequence ID" value="ATQ69100.1"/>
    <property type="molecule type" value="Genomic_DNA"/>
</dbReference>
<keyword evidence="1" id="KW-0732">Signal</keyword>
<gene>
    <name evidence="2" type="ORF">CQW49_15380</name>
</gene>
<protein>
    <submittedName>
        <fullName evidence="2">Uncharacterized protein</fullName>
    </submittedName>
</protein>
<dbReference type="AlphaFoldDB" id="A0A2D2D287"/>
<proteinExistence type="predicted"/>
<evidence type="ECO:0000313" key="3">
    <source>
        <dbReference type="Proteomes" id="UP000230709"/>
    </source>
</evidence>
<evidence type="ECO:0000313" key="2">
    <source>
        <dbReference type="EMBL" id="ATQ69100.1"/>
    </source>
</evidence>
<feature type="chain" id="PRO_5013628852" evidence="1">
    <location>
        <begin position="20"/>
        <end position="118"/>
    </location>
</feature>
<feature type="signal peptide" evidence="1">
    <location>
        <begin position="1"/>
        <end position="19"/>
    </location>
</feature>
<sequence length="118" mass="12698">MRILLAFAVSLCLAPAAQAAVARGAVLACRDPADIKRAFKPINEKTAKDDAAYFKSRLSAGECVQLVRDQKVLVDQRDGPLWCVRPSGALDCYWTLEKAIDLYPAPPAGPGDPGKKKS</sequence>
<dbReference type="Proteomes" id="UP000230709">
    <property type="component" value="Chromosome"/>
</dbReference>
<keyword evidence="3" id="KW-1185">Reference proteome</keyword>
<dbReference type="STRING" id="595536.GCA_000178815_02106"/>
<reference evidence="3" key="1">
    <citation type="submission" date="2017-10" db="EMBL/GenBank/DDBJ databases">
        <title>Completed PacBio SMRT sequence of Methylosinus trichosporium OB3b reveals presence of a third large plasmid.</title>
        <authorList>
            <person name="Charles T.C."/>
            <person name="Lynch M.D.J."/>
            <person name="Heil J.R."/>
            <person name="Cheng J."/>
        </authorList>
    </citation>
    <scope>NUCLEOTIDE SEQUENCE [LARGE SCALE GENOMIC DNA]</scope>
    <source>
        <strain evidence="3">OB3b</strain>
    </source>
</reference>
<accession>A0A2D2D287</accession>
<organism evidence="2 3">
    <name type="scientific">Methylosinus trichosporium (strain ATCC 35070 / NCIMB 11131 / UNIQEM 75 / OB3b)</name>
    <dbReference type="NCBI Taxonomy" id="595536"/>
    <lineage>
        <taxon>Bacteria</taxon>
        <taxon>Pseudomonadati</taxon>
        <taxon>Pseudomonadota</taxon>
        <taxon>Alphaproteobacteria</taxon>
        <taxon>Hyphomicrobiales</taxon>
        <taxon>Methylocystaceae</taxon>
        <taxon>Methylosinus</taxon>
    </lineage>
</organism>
<dbReference type="KEGG" id="mtw:CQW49_15380"/>